<dbReference type="PROSITE" id="PS50987">
    <property type="entry name" value="HTH_ARSR_2"/>
    <property type="match status" value="1"/>
</dbReference>
<evidence type="ECO:0000313" key="5">
    <source>
        <dbReference type="EMBL" id="MCP9765852.1"/>
    </source>
</evidence>
<dbReference type="PANTHER" id="PTHR33154">
    <property type="entry name" value="TRANSCRIPTIONAL REGULATOR, ARSR FAMILY"/>
    <property type="match status" value="1"/>
</dbReference>
<dbReference type="NCBIfam" id="NF033789">
    <property type="entry name" value="repress_SdpR"/>
    <property type="match status" value="1"/>
</dbReference>
<dbReference type="AlphaFoldDB" id="A0AAE3H7F9"/>
<dbReference type="SMART" id="SM00418">
    <property type="entry name" value="HTH_ARSR"/>
    <property type="match status" value="1"/>
</dbReference>
<keyword evidence="3" id="KW-0804">Transcription</keyword>
<dbReference type="InterPro" id="IPR036388">
    <property type="entry name" value="WH-like_DNA-bd_sf"/>
</dbReference>
<evidence type="ECO:0000259" key="4">
    <source>
        <dbReference type="PROSITE" id="PS50987"/>
    </source>
</evidence>
<evidence type="ECO:0000256" key="3">
    <source>
        <dbReference type="ARBA" id="ARBA00023163"/>
    </source>
</evidence>
<dbReference type="PRINTS" id="PR00778">
    <property type="entry name" value="HTHARSR"/>
</dbReference>
<evidence type="ECO:0000313" key="6">
    <source>
        <dbReference type="Proteomes" id="UP001204144"/>
    </source>
</evidence>
<dbReference type="Proteomes" id="UP001204144">
    <property type="component" value="Unassembled WGS sequence"/>
</dbReference>
<proteinExistence type="predicted"/>
<dbReference type="InterPro" id="IPR011991">
    <property type="entry name" value="ArsR-like_HTH"/>
</dbReference>
<sequence length="100" mass="11558">MNNIFRALNDASRREILEILRLADATAGEISDRFNMSKPSISHHLDLLRQADLVSSKKKGQFVIYSINLTVLEDVINWFQMFKPEAIAEKPRIRIPLSQY</sequence>
<protein>
    <submittedName>
        <fullName evidence="5">ArsR family transcriptional regulator</fullName>
    </submittedName>
</protein>
<accession>A0AAE3H7F9</accession>
<keyword evidence="1" id="KW-0805">Transcription regulation</keyword>
<keyword evidence="2" id="KW-0238">DNA-binding</keyword>
<dbReference type="InterPro" id="IPR036390">
    <property type="entry name" value="WH_DNA-bd_sf"/>
</dbReference>
<dbReference type="EMBL" id="RJUF01000193">
    <property type="protein sequence ID" value="MCP9765852.1"/>
    <property type="molecule type" value="Genomic_DNA"/>
</dbReference>
<dbReference type="RefSeq" id="WP_255039553.1">
    <property type="nucleotide sequence ID" value="NZ_RJUF01000193.1"/>
</dbReference>
<dbReference type="InterPro" id="IPR001845">
    <property type="entry name" value="HTH_ArsR_DNA-bd_dom"/>
</dbReference>
<evidence type="ECO:0000256" key="2">
    <source>
        <dbReference type="ARBA" id="ARBA00023125"/>
    </source>
</evidence>
<keyword evidence="6" id="KW-1185">Reference proteome</keyword>
<comment type="caution">
    <text evidence="5">The sequence shown here is derived from an EMBL/GenBank/DDBJ whole genome shotgun (WGS) entry which is preliminary data.</text>
</comment>
<evidence type="ECO:0000256" key="1">
    <source>
        <dbReference type="ARBA" id="ARBA00023015"/>
    </source>
</evidence>
<dbReference type="GO" id="GO:0003700">
    <property type="term" value="F:DNA-binding transcription factor activity"/>
    <property type="evidence" value="ECO:0007669"/>
    <property type="project" value="InterPro"/>
</dbReference>
<dbReference type="InterPro" id="IPR047796">
    <property type="entry name" value="SdpR-like_repress"/>
</dbReference>
<reference evidence="5 6" key="1">
    <citation type="submission" date="2018-11" db="EMBL/GenBank/DDBJ databases">
        <title>Novel bacteria species description.</title>
        <authorList>
            <person name="Han J.-H."/>
        </authorList>
    </citation>
    <scope>NUCLEOTIDE SEQUENCE [LARGE SCALE GENOMIC DNA]</scope>
    <source>
        <strain evidence="5 6">KCTC23259</strain>
    </source>
</reference>
<dbReference type="GO" id="GO:0003677">
    <property type="term" value="F:DNA binding"/>
    <property type="evidence" value="ECO:0007669"/>
    <property type="project" value="UniProtKB-KW"/>
</dbReference>
<dbReference type="InterPro" id="IPR051081">
    <property type="entry name" value="HTH_MetalResp_TranReg"/>
</dbReference>
<dbReference type="Gene3D" id="1.10.10.10">
    <property type="entry name" value="Winged helix-like DNA-binding domain superfamily/Winged helix DNA-binding domain"/>
    <property type="match status" value="1"/>
</dbReference>
<dbReference type="NCBIfam" id="NF033788">
    <property type="entry name" value="HTH_metalloreg"/>
    <property type="match status" value="1"/>
</dbReference>
<dbReference type="PANTHER" id="PTHR33154:SF33">
    <property type="entry name" value="TRANSCRIPTIONAL REPRESSOR SDPR"/>
    <property type="match status" value="1"/>
</dbReference>
<dbReference type="CDD" id="cd00090">
    <property type="entry name" value="HTH_ARSR"/>
    <property type="match status" value="1"/>
</dbReference>
<organism evidence="5 6">
    <name type="scientific">Lacihabitans soyangensis</name>
    <dbReference type="NCBI Taxonomy" id="869394"/>
    <lineage>
        <taxon>Bacteria</taxon>
        <taxon>Pseudomonadati</taxon>
        <taxon>Bacteroidota</taxon>
        <taxon>Cytophagia</taxon>
        <taxon>Cytophagales</taxon>
        <taxon>Leadbetterellaceae</taxon>
        <taxon>Lacihabitans</taxon>
    </lineage>
</organism>
<dbReference type="Pfam" id="PF01022">
    <property type="entry name" value="HTH_5"/>
    <property type="match status" value="1"/>
</dbReference>
<gene>
    <name evidence="5" type="ORF">EGI31_23195</name>
</gene>
<name>A0AAE3H7F9_9BACT</name>
<feature type="domain" description="HTH arsR-type" evidence="4">
    <location>
        <begin position="1"/>
        <end position="87"/>
    </location>
</feature>
<dbReference type="SUPFAM" id="SSF46785">
    <property type="entry name" value="Winged helix' DNA-binding domain"/>
    <property type="match status" value="1"/>
</dbReference>